<comment type="function">
    <text evidence="15">Catalyzes the reversible hydration of carbon dioxide into bicarbonate and protons and thus is essential to maintaining intracellular and extracellular pH. May stimulate the sodium/bicarbonate transporter activity of SLC4A4 that acts in pH homeostasis. It is essential for acid overload removal from the retina and retina epithelium, and acid release in the choriocapillaris in the choroid.</text>
</comment>
<evidence type="ECO:0000256" key="2">
    <source>
        <dbReference type="ARBA" id="ARBA00004609"/>
    </source>
</evidence>
<evidence type="ECO:0000256" key="1">
    <source>
        <dbReference type="ARBA" id="ARBA00001947"/>
    </source>
</evidence>
<dbReference type="Gene3D" id="3.10.200.10">
    <property type="entry name" value="Alpha carbonic anhydrase"/>
    <property type="match status" value="1"/>
</dbReference>
<evidence type="ECO:0000259" key="19">
    <source>
        <dbReference type="PROSITE" id="PS51144"/>
    </source>
</evidence>
<dbReference type="Pfam" id="PF00194">
    <property type="entry name" value="Carb_anhydrase"/>
    <property type="match status" value="1"/>
</dbReference>
<evidence type="ECO:0000313" key="20">
    <source>
        <dbReference type="EMBL" id="KAG5844381.1"/>
    </source>
</evidence>
<evidence type="ECO:0000256" key="12">
    <source>
        <dbReference type="ARBA" id="ARBA00023180"/>
    </source>
</evidence>
<keyword evidence="12" id="KW-0325">Glycoprotein</keyword>
<gene>
    <name evidence="20" type="ORF">ANANG_G00161930</name>
</gene>
<dbReference type="GO" id="GO:0005886">
    <property type="term" value="C:plasma membrane"/>
    <property type="evidence" value="ECO:0007669"/>
    <property type="project" value="UniProtKB-SubCell"/>
</dbReference>
<keyword evidence="7 17" id="KW-0479">Metal-binding</keyword>
<dbReference type="InterPro" id="IPR036398">
    <property type="entry name" value="CA_dom_sf"/>
</dbReference>
<dbReference type="EMBL" id="JAFIRN010000008">
    <property type="protein sequence ID" value="KAG5844381.1"/>
    <property type="molecule type" value="Genomic_DNA"/>
</dbReference>
<keyword evidence="8 17" id="KW-0732">Signal</keyword>
<evidence type="ECO:0000256" key="16">
    <source>
        <dbReference type="ARBA" id="ARBA00049061"/>
    </source>
</evidence>
<sequence length="344" mass="37461">MHLLLLSAFISSFLKINEGSASDWCYQSQDPCGSRCKGPENWKDSVNGHVCAGKSQSPINIVTKRTLFDDLLTPLKFEGYQNAFNSRMVNNGHSVKVDVATSATISGGNLSSVYKAVQFHLHWGKDGGPGSEHTVDGEQYPMELHIVHMKQHYASLGDALKDPTGVAVLGFFYEESPSANKNYEPFIKALSDVKVTGTNTTIHIQSLSSLLPSPKNLTSYFRYKGSLTTPGCAESVVWTVFEHPILLSADQLKAFSEVKFKDGKPMVDTFRLVTLSLCAPDQLKAFSARAHARCTAARERRGPGQRRAPGRLRLGSPRTVVAQLDEEEREGGGEGRGEGGAAIS</sequence>
<dbReference type="GO" id="GO:0098552">
    <property type="term" value="C:side of membrane"/>
    <property type="evidence" value="ECO:0007669"/>
    <property type="project" value="UniProtKB-KW"/>
</dbReference>
<name>A0A9D3M8E1_ANGAN</name>
<feature type="region of interest" description="Disordered" evidence="18">
    <location>
        <begin position="296"/>
        <end position="344"/>
    </location>
</feature>
<feature type="domain" description="Alpha-carbonic anhydrase" evidence="19">
    <location>
        <begin position="22"/>
        <end position="290"/>
    </location>
</feature>
<keyword evidence="21" id="KW-1185">Reference proteome</keyword>
<keyword evidence="10" id="KW-0472">Membrane</keyword>
<evidence type="ECO:0000256" key="18">
    <source>
        <dbReference type="SAM" id="MobiDB-lite"/>
    </source>
</evidence>
<dbReference type="InterPro" id="IPR001148">
    <property type="entry name" value="CA_dom"/>
</dbReference>
<comment type="subcellular location">
    <subcellularLocation>
        <location evidence="2">Cell membrane</location>
        <topology evidence="2">Lipid-anchor</topology>
        <topology evidence="2">GPI-anchor</topology>
    </subcellularLocation>
</comment>
<evidence type="ECO:0000256" key="10">
    <source>
        <dbReference type="ARBA" id="ARBA00023136"/>
    </source>
</evidence>
<comment type="similarity">
    <text evidence="3 17">Belongs to the alpha-carbonic anhydrase family.</text>
</comment>
<dbReference type="Proteomes" id="UP001044222">
    <property type="component" value="Chromosome 8"/>
</dbReference>
<dbReference type="PROSITE" id="PS00162">
    <property type="entry name" value="ALPHA_CA_1"/>
    <property type="match status" value="1"/>
</dbReference>
<accession>A0A9D3M8E1</accession>
<evidence type="ECO:0000256" key="3">
    <source>
        <dbReference type="ARBA" id="ARBA00010718"/>
    </source>
</evidence>
<protein>
    <recommendedName>
        <fullName evidence="17">Carbonic anhydrase</fullName>
        <ecNumber evidence="17">4.2.1.1</ecNumber>
    </recommendedName>
</protein>
<organism evidence="20 21">
    <name type="scientific">Anguilla anguilla</name>
    <name type="common">European freshwater eel</name>
    <name type="synonym">Muraena anguilla</name>
    <dbReference type="NCBI Taxonomy" id="7936"/>
    <lineage>
        <taxon>Eukaryota</taxon>
        <taxon>Metazoa</taxon>
        <taxon>Chordata</taxon>
        <taxon>Craniata</taxon>
        <taxon>Vertebrata</taxon>
        <taxon>Euteleostomi</taxon>
        <taxon>Actinopterygii</taxon>
        <taxon>Neopterygii</taxon>
        <taxon>Teleostei</taxon>
        <taxon>Anguilliformes</taxon>
        <taxon>Anguillidae</taxon>
        <taxon>Anguilla</taxon>
    </lineage>
</organism>
<keyword evidence="9 17" id="KW-0862">Zinc</keyword>
<dbReference type="AlphaFoldDB" id="A0A9D3M8E1"/>
<dbReference type="PANTHER" id="PTHR18952">
    <property type="entry name" value="CARBONIC ANHYDRASE"/>
    <property type="match status" value="1"/>
</dbReference>
<dbReference type="InterPro" id="IPR041874">
    <property type="entry name" value="CA4/CA15"/>
</dbReference>
<evidence type="ECO:0000256" key="8">
    <source>
        <dbReference type="ARBA" id="ARBA00022729"/>
    </source>
</evidence>
<evidence type="ECO:0000256" key="11">
    <source>
        <dbReference type="ARBA" id="ARBA00023157"/>
    </source>
</evidence>
<proteinExistence type="inferred from homology"/>
<keyword evidence="14" id="KW-0449">Lipoprotein</keyword>
<dbReference type="InterPro" id="IPR018338">
    <property type="entry name" value="Carbonic_anhydrase_a-class_CS"/>
</dbReference>
<dbReference type="GO" id="GO:0004089">
    <property type="term" value="F:carbonate dehydratase activity"/>
    <property type="evidence" value="ECO:0007669"/>
    <property type="project" value="UniProtKB-UniRule"/>
</dbReference>
<comment type="caution">
    <text evidence="20">The sequence shown here is derived from an EMBL/GenBank/DDBJ whole genome shotgun (WGS) entry which is preliminary data.</text>
</comment>
<dbReference type="FunFam" id="3.10.200.10:FF:000003">
    <property type="entry name" value="Carbonic anhydrase 12"/>
    <property type="match status" value="1"/>
</dbReference>
<comment type="function">
    <text evidence="17">Reversible hydration of carbon dioxide.</text>
</comment>
<keyword evidence="13 17" id="KW-0456">Lyase</keyword>
<evidence type="ECO:0000256" key="13">
    <source>
        <dbReference type="ARBA" id="ARBA00023239"/>
    </source>
</evidence>
<dbReference type="PROSITE" id="PS51144">
    <property type="entry name" value="ALPHA_CA_2"/>
    <property type="match status" value="1"/>
</dbReference>
<dbReference type="InterPro" id="IPR023561">
    <property type="entry name" value="Carbonic_anhydrase_a-class"/>
</dbReference>
<reference evidence="20" key="1">
    <citation type="submission" date="2021-01" db="EMBL/GenBank/DDBJ databases">
        <title>A chromosome-scale assembly of European eel, Anguilla anguilla.</title>
        <authorList>
            <person name="Henkel C."/>
            <person name="Jong-Raadsen S.A."/>
            <person name="Dufour S."/>
            <person name="Weltzien F.-A."/>
            <person name="Palstra A.P."/>
            <person name="Pelster B."/>
            <person name="Spaink H.P."/>
            <person name="Van Den Thillart G.E."/>
            <person name="Jansen H."/>
            <person name="Zahm M."/>
            <person name="Klopp C."/>
            <person name="Cedric C."/>
            <person name="Louis A."/>
            <person name="Berthelot C."/>
            <person name="Parey E."/>
            <person name="Roest Crollius H."/>
            <person name="Montfort J."/>
            <person name="Robinson-Rechavi M."/>
            <person name="Bucao C."/>
            <person name="Bouchez O."/>
            <person name="Gislard M."/>
            <person name="Lluch J."/>
            <person name="Milhes M."/>
            <person name="Lampietro C."/>
            <person name="Lopez Roques C."/>
            <person name="Donnadieu C."/>
            <person name="Braasch I."/>
            <person name="Desvignes T."/>
            <person name="Postlethwait J."/>
            <person name="Bobe J."/>
            <person name="Guiguen Y."/>
            <person name="Dirks R."/>
        </authorList>
    </citation>
    <scope>NUCLEOTIDE SEQUENCE</scope>
    <source>
        <strain evidence="20">Tag_6206</strain>
        <tissue evidence="20">Liver</tissue>
    </source>
</reference>
<keyword evidence="11" id="KW-1015">Disulfide bond</keyword>
<feature type="chain" id="PRO_5039741118" description="Carbonic anhydrase" evidence="17">
    <location>
        <begin position="22"/>
        <end position="344"/>
    </location>
</feature>
<feature type="signal peptide" evidence="17">
    <location>
        <begin position="1"/>
        <end position="21"/>
    </location>
</feature>
<evidence type="ECO:0000256" key="17">
    <source>
        <dbReference type="RuleBase" id="RU367011"/>
    </source>
</evidence>
<evidence type="ECO:0000256" key="6">
    <source>
        <dbReference type="ARBA" id="ARBA00022622"/>
    </source>
</evidence>
<evidence type="ECO:0000256" key="5">
    <source>
        <dbReference type="ARBA" id="ARBA00022475"/>
    </source>
</evidence>
<evidence type="ECO:0000313" key="21">
    <source>
        <dbReference type="Proteomes" id="UP001044222"/>
    </source>
</evidence>
<feature type="compositionally biased region" description="Low complexity" evidence="18">
    <location>
        <begin position="305"/>
        <end position="315"/>
    </location>
</feature>
<evidence type="ECO:0000256" key="4">
    <source>
        <dbReference type="ARBA" id="ARBA00011736"/>
    </source>
</evidence>
<comment type="cofactor">
    <cofactor evidence="1 17">
        <name>Zn(2+)</name>
        <dbReference type="ChEBI" id="CHEBI:29105"/>
    </cofactor>
</comment>
<dbReference type="SUPFAM" id="SSF51069">
    <property type="entry name" value="Carbonic anhydrase"/>
    <property type="match status" value="1"/>
</dbReference>
<evidence type="ECO:0000256" key="7">
    <source>
        <dbReference type="ARBA" id="ARBA00022723"/>
    </source>
</evidence>
<dbReference type="CDD" id="cd03117">
    <property type="entry name" value="alpha_CA_IV_XV_like"/>
    <property type="match status" value="1"/>
</dbReference>
<comment type="catalytic activity">
    <reaction evidence="16">
        <text>hydrogencarbonate + H(+) = CO2 + H2O</text>
        <dbReference type="Rhea" id="RHEA:10748"/>
        <dbReference type="ChEBI" id="CHEBI:15377"/>
        <dbReference type="ChEBI" id="CHEBI:15378"/>
        <dbReference type="ChEBI" id="CHEBI:16526"/>
        <dbReference type="ChEBI" id="CHEBI:17544"/>
        <dbReference type="EC" id="4.2.1.1"/>
    </reaction>
    <physiologicalReaction direction="left-to-right" evidence="16">
        <dbReference type="Rhea" id="RHEA:10749"/>
    </physiologicalReaction>
    <physiologicalReaction direction="right-to-left" evidence="16">
        <dbReference type="Rhea" id="RHEA:10750"/>
    </physiologicalReaction>
</comment>
<dbReference type="EC" id="4.2.1.1" evidence="17"/>
<dbReference type="GO" id="GO:0008270">
    <property type="term" value="F:zinc ion binding"/>
    <property type="evidence" value="ECO:0007669"/>
    <property type="project" value="UniProtKB-UniRule"/>
</dbReference>
<evidence type="ECO:0000256" key="15">
    <source>
        <dbReference type="ARBA" id="ARBA00045603"/>
    </source>
</evidence>
<evidence type="ECO:0000256" key="9">
    <source>
        <dbReference type="ARBA" id="ARBA00022833"/>
    </source>
</evidence>
<evidence type="ECO:0000256" key="14">
    <source>
        <dbReference type="ARBA" id="ARBA00023288"/>
    </source>
</evidence>
<comment type="subunit">
    <text evidence="4">Interacts with SLC4A4.</text>
</comment>
<dbReference type="PANTHER" id="PTHR18952:SF95">
    <property type="entry name" value="CARBONIC ANHYDRASE 4"/>
    <property type="match status" value="1"/>
</dbReference>
<keyword evidence="5" id="KW-1003">Cell membrane</keyword>
<dbReference type="SMART" id="SM01057">
    <property type="entry name" value="Carb_anhydrase"/>
    <property type="match status" value="1"/>
</dbReference>
<keyword evidence="6" id="KW-0336">GPI-anchor</keyword>